<evidence type="ECO:0000256" key="6">
    <source>
        <dbReference type="SAM" id="MobiDB-lite"/>
    </source>
</evidence>
<evidence type="ECO:0000256" key="7">
    <source>
        <dbReference type="SAM" id="Phobius"/>
    </source>
</evidence>
<evidence type="ECO:0000256" key="5">
    <source>
        <dbReference type="ARBA" id="ARBA00038359"/>
    </source>
</evidence>
<feature type="transmembrane region" description="Helical" evidence="7">
    <location>
        <begin position="186"/>
        <end position="213"/>
    </location>
</feature>
<keyword evidence="3 7" id="KW-1133">Transmembrane helix</keyword>
<feature type="transmembrane region" description="Helical" evidence="7">
    <location>
        <begin position="257"/>
        <end position="277"/>
    </location>
</feature>
<dbReference type="GO" id="GO:0016020">
    <property type="term" value="C:membrane"/>
    <property type="evidence" value="ECO:0007669"/>
    <property type="project" value="UniProtKB-SubCell"/>
</dbReference>
<dbReference type="Pfam" id="PF20684">
    <property type="entry name" value="Fung_rhodopsin"/>
    <property type="match status" value="1"/>
</dbReference>
<feature type="transmembrane region" description="Helical" evidence="7">
    <location>
        <begin position="65"/>
        <end position="87"/>
    </location>
</feature>
<feature type="compositionally biased region" description="Polar residues" evidence="6">
    <location>
        <begin position="310"/>
        <end position="320"/>
    </location>
</feature>
<accession>A0AAN6WRT2</accession>
<evidence type="ECO:0000256" key="3">
    <source>
        <dbReference type="ARBA" id="ARBA00022989"/>
    </source>
</evidence>
<feature type="region of interest" description="Disordered" evidence="6">
    <location>
        <begin position="310"/>
        <end position="334"/>
    </location>
</feature>
<comment type="caution">
    <text evidence="9">The sequence shown here is derived from an EMBL/GenBank/DDBJ whole genome shotgun (WGS) entry which is preliminary data.</text>
</comment>
<dbReference type="AlphaFoldDB" id="A0AAN6WRT2"/>
<dbReference type="InterPro" id="IPR049326">
    <property type="entry name" value="Rhodopsin_dom_fungi"/>
</dbReference>
<keyword evidence="4 7" id="KW-0472">Membrane</keyword>
<feature type="transmembrane region" description="Helical" evidence="7">
    <location>
        <begin position="107"/>
        <end position="128"/>
    </location>
</feature>
<reference evidence="9" key="1">
    <citation type="journal article" date="2023" name="Mol. Phylogenet. Evol.">
        <title>Genome-scale phylogeny and comparative genomics of the fungal order Sordariales.</title>
        <authorList>
            <person name="Hensen N."/>
            <person name="Bonometti L."/>
            <person name="Westerberg I."/>
            <person name="Brannstrom I.O."/>
            <person name="Guillou S."/>
            <person name="Cros-Aarteil S."/>
            <person name="Calhoun S."/>
            <person name="Haridas S."/>
            <person name="Kuo A."/>
            <person name="Mondo S."/>
            <person name="Pangilinan J."/>
            <person name="Riley R."/>
            <person name="LaButti K."/>
            <person name="Andreopoulos B."/>
            <person name="Lipzen A."/>
            <person name="Chen C."/>
            <person name="Yan M."/>
            <person name="Daum C."/>
            <person name="Ng V."/>
            <person name="Clum A."/>
            <person name="Steindorff A."/>
            <person name="Ohm R.A."/>
            <person name="Martin F."/>
            <person name="Silar P."/>
            <person name="Natvig D.O."/>
            <person name="Lalanne C."/>
            <person name="Gautier V."/>
            <person name="Ament-Velasquez S.L."/>
            <person name="Kruys A."/>
            <person name="Hutchinson M.I."/>
            <person name="Powell A.J."/>
            <person name="Barry K."/>
            <person name="Miller A.N."/>
            <person name="Grigoriev I.V."/>
            <person name="Debuchy R."/>
            <person name="Gladieux P."/>
            <person name="Hiltunen Thoren M."/>
            <person name="Johannesson H."/>
        </authorList>
    </citation>
    <scope>NUCLEOTIDE SEQUENCE</scope>
    <source>
        <strain evidence="9">PSN309</strain>
    </source>
</reference>
<feature type="transmembrane region" description="Helical" evidence="7">
    <location>
        <begin position="140"/>
        <end position="166"/>
    </location>
</feature>
<keyword evidence="10" id="KW-1185">Reference proteome</keyword>
<reference evidence="9" key="2">
    <citation type="submission" date="2023-05" db="EMBL/GenBank/DDBJ databases">
        <authorList>
            <consortium name="Lawrence Berkeley National Laboratory"/>
            <person name="Steindorff A."/>
            <person name="Hensen N."/>
            <person name="Bonometti L."/>
            <person name="Westerberg I."/>
            <person name="Brannstrom I.O."/>
            <person name="Guillou S."/>
            <person name="Cros-Aarteil S."/>
            <person name="Calhoun S."/>
            <person name="Haridas S."/>
            <person name="Kuo A."/>
            <person name="Mondo S."/>
            <person name="Pangilinan J."/>
            <person name="Riley R."/>
            <person name="Labutti K."/>
            <person name="Andreopoulos B."/>
            <person name="Lipzen A."/>
            <person name="Chen C."/>
            <person name="Yanf M."/>
            <person name="Daum C."/>
            <person name="Ng V."/>
            <person name="Clum A."/>
            <person name="Ohm R."/>
            <person name="Martin F."/>
            <person name="Silar P."/>
            <person name="Natvig D."/>
            <person name="Lalanne C."/>
            <person name="Gautier V."/>
            <person name="Ament-Velasquez S.L."/>
            <person name="Kruys A."/>
            <person name="Hutchinson M.I."/>
            <person name="Powell A.J."/>
            <person name="Barry K."/>
            <person name="Miller A.N."/>
            <person name="Grigoriev I.V."/>
            <person name="Debuchy R."/>
            <person name="Gladieux P."/>
            <person name="Thoren M.H."/>
            <person name="Johannesson H."/>
        </authorList>
    </citation>
    <scope>NUCLEOTIDE SEQUENCE</scope>
    <source>
        <strain evidence="9">PSN309</strain>
    </source>
</reference>
<dbReference type="PANTHER" id="PTHR33048">
    <property type="entry name" value="PTH11-LIKE INTEGRAL MEMBRANE PROTEIN (AFU_ORTHOLOGUE AFUA_5G11245)"/>
    <property type="match status" value="1"/>
</dbReference>
<gene>
    <name evidence="9" type="ORF">QBC35DRAFT_500328</name>
</gene>
<evidence type="ECO:0000259" key="8">
    <source>
        <dbReference type="Pfam" id="PF20684"/>
    </source>
</evidence>
<comment type="similarity">
    <text evidence="5">Belongs to the SAT4 family.</text>
</comment>
<evidence type="ECO:0000256" key="2">
    <source>
        <dbReference type="ARBA" id="ARBA00022692"/>
    </source>
</evidence>
<feature type="transmembrane region" description="Helical" evidence="7">
    <location>
        <begin position="32"/>
        <end position="53"/>
    </location>
</feature>
<sequence length="384" mass="41794">MVAMPEYLCAVPAGVSPNGIYNFVDPPSLGPAVFGVGISLAVISTMFVIGRTFAKRKKLQLSDWFTIIGCLFNIAFTGVIVAQARYYRHTWDTPVCWYDGQYARLPFVQTTLWAPAFFFTKAAIFLLYRQLFSAGRGVRILIDSGIVITLLLYLSQIPLAAIYAAPRAGESWDDLLFKLRDNAKPFTLGGTVQSAIATALDLYIFFLPLPTLIKLRMPSSRKWQLIGVFSTALLGVGASVVSLVFKAKMLSSDDSNWLGAVISIASLIETNVTLIVGCMPACAQLAKVYIGESALYKSLRSHLVFPSRGGTSANKQMNHTPQDHLATFGSPDTPRRKHYYGLTDTQLLATQSGTTVTQVQDEAWDTDGNSRSGSTAAGGPEHVV</sequence>
<keyword evidence="2 7" id="KW-0812">Transmembrane</keyword>
<feature type="region of interest" description="Disordered" evidence="6">
    <location>
        <begin position="354"/>
        <end position="384"/>
    </location>
</feature>
<evidence type="ECO:0000256" key="1">
    <source>
        <dbReference type="ARBA" id="ARBA00004141"/>
    </source>
</evidence>
<evidence type="ECO:0000313" key="9">
    <source>
        <dbReference type="EMBL" id="KAK4186806.1"/>
    </source>
</evidence>
<organism evidence="9 10">
    <name type="scientific">Podospora australis</name>
    <dbReference type="NCBI Taxonomy" id="1536484"/>
    <lineage>
        <taxon>Eukaryota</taxon>
        <taxon>Fungi</taxon>
        <taxon>Dikarya</taxon>
        <taxon>Ascomycota</taxon>
        <taxon>Pezizomycotina</taxon>
        <taxon>Sordariomycetes</taxon>
        <taxon>Sordariomycetidae</taxon>
        <taxon>Sordariales</taxon>
        <taxon>Podosporaceae</taxon>
        <taxon>Podospora</taxon>
    </lineage>
</organism>
<proteinExistence type="inferred from homology"/>
<dbReference type="EMBL" id="MU864415">
    <property type="protein sequence ID" value="KAK4186806.1"/>
    <property type="molecule type" value="Genomic_DNA"/>
</dbReference>
<dbReference type="Proteomes" id="UP001302126">
    <property type="component" value="Unassembled WGS sequence"/>
</dbReference>
<evidence type="ECO:0000313" key="10">
    <source>
        <dbReference type="Proteomes" id="UP001302126"/>
    </source>
</evidence>
<comment type="subcellular location">
    <subcellularLocation>
        <location evidence="1">Membrane</location>
        <topology evidence="1">Multi-pass membrane protein</topology>
    </subcellularLocation>
</comment>
<feature type="domain" description="Rhodopsin" evidence="8">
    <location>
        <begin position="54"/>
        <end position="286"/>
    </location>
</feature>
<dbReference type="PANTHER" id="PTHR33048:SF47">
    <property type="entry name" value="INTEGRAL MEMBRANE PROTEIN-RELATED"/>
    <property type="match status" value="1"/>
</dbReference>
<feature type="transmembrane region" description="Helical" evidence="7">
    <location>
        <begin position="225"/>
        <end position="245"/>
    </location>
</feature>
<evidence type="ECO:0000256" key="4">
    <source>
        <dbReference type="ARBA" id="ARBA00023136"/>
    </source>
</evidence>
<name>A0AAN6WRT2_9PEZI</name>
<protein>
    <recommendedName>
        <fullName evidence="8">Rhodopsin domain-containing protein</fullName>
    </recommendedName>
</protein>
<dbReference type="InterPro" id="IPR052337">
    <property type="entry name" value="SAT4-like"/>
</dbReference>